<dbReference type="EC" id="2.5.1.15" evidence="5 10"/>
<evidence type="ECO:0000256" key="10">
    <source>
        <dbReference type="RuleBase" id="RU361205"/>
    </source>
</evidence>
<keyword evidence="8 10" id="KW-0460">Magnesium</keyword>
<comment type="cofactor">
    <cofactor evidence="2 10">
        <name>Mg(2+)</name>
        <dbReference type="ChEBI" id="CHEBI:18420"/>
    </cofactor>
</comment>
<keyword evidence="9 10" id="KW-0289">Folate biosynthesis</keyword>
<dbReference type="SUPFAM" id="SSF51717">
    <property type="entry name" value="Dihydropteroate synthetase-like"/>
    <property type="match status" value="1"/>
</dbReference>
<evidence type="ECO:0000313" key="12">
    <source>
        <dbReference type="EMBL" id="PZR06204.1"/>
    </source>
</evidence>
<comment type="caution">
    <text evidence="12">The sequence shown here is derived from an EMBL/GenBank/DDBJ whole genome shotgun (WGS) entry which is preliminary data.</text>
</comment>
<keyword evidence="7 10" id="KW-0479">Metal-binding</keyword>
<dbReference type="PANTHER" id="PTHR20941">
    <property type="entry name" value="FOLATE SYNTHESIS PROTEINS"/>
    <property type="match status" value="1"/>
</dbReference>
<organism evidence="12 13">
    <name type="scientific">Corynebacterium kroppenstedtii</name>
    <dbReference type="NCBI Taxonomy" id="161879"/>
    <lineage>
        <taxon>Bacteria</taxon>
        <taxon>Bacillati</taxon>
        <taxon>Actinomycetota</taxon>
        <taxon>Actinomycetes</taxon>
        <taxon>Mycobacteriales</taxon>
        <taxon>Corynebacteriaceae</taxon>
        <taxon>Corynebacterium</taxon>
    </lineage>
</organism>
<dbReference type="InterPro" id="IPR011005">
    <property type="entry name" value="Dihydropteroate_synth-like_sf"/>
</dbReference>
<protein>
    <recommendedName>
        <fullName evidence="5 10">Dihydropteroate synthase</fullName>
        <shortName evidence="10">DHPS</shortName>
        <ecNumber evidence="5 10">2.5.1.15</ecNumber>
    </recommendedName>
    <alternativeName>
        <fullName evidence="10">Dihydropteroate pyrophosphorylase</fullName>
    </alternativeName>
</protein>
<dbReference type="PROSITE" id="PS00793">
    <property type="entry name" value="DHPS_2"/>
    <property type="match status" value="1"/>
</dbReference>
<accession>A0A2W5USG2</accession>
<evidence type="ECO:0000256" key="8">
    <source>
        <dbReference type="ARBA" id="ARBA00022842"/>
    </source>
</evidence>
<dbReference type="AlphaFoldDB" id="A0A2W5USG2"/>
<keyword evidence="6 10" id="KW-0808">Transferase</keyword>
<dbReference type="GO" id="GO:0046654">
    <property type="term" value="P:tetrahydrofolate biosynthetic process"/>
    <property type="evidence" value="ECO:0007669"/>
    <property type="project" value="UniProtKB-UniPathway"/>
</dbReference>
<dbReference type="EMBL" id="QFRA01000003">
    <property type="protein sequence ID" value="PZR06204.1"/>
    <property type="molecule type" value="Genomic_DNA"/>
</dbReference>
<evidence type="ECO:0000256" key="5">
    <source>
        <dbReference type="ARBA" id="ARBA00012458"/>
    </source>
</evidence>
<comment type="pathway">
    <text evidence="3 10">Cofactor biosynthesis; tetrahydrofolate biosynthesis; 7,8-dihydrofolate from 2-amino-4-hydroxy-6-hydroxymethyl-7,8-dihydropteridine diphosphate and 4-aminobenzoate: step 1/2.</text>
</comment>
<reference evidence="12 13" key="1">
    <citation type="submission" date="2017-08" db="EMBL/GenBank/DDBJ databases">
        <title>Infants hospitalized years apart are colonized by the same room-sourced microbial strains.</title>
        <authorList>
            <person name="Brooks B."/>
            <person name="Olm M.R."/>
            <person name="Firek B.A."/>
            <person name="Baker R."/>
            <person name="Thomas B.C."/>
            <person name="Morowitz M.J."/>
            <person name="Banfield J.F."/>
        </authorList>
    </citation>
    <scope>NUCLEOTIDE SEQUENCE [LARGE SCALE GENOMIC DNA]</scope>
    <source>
        <strain evidence="12">S2_003_000_R1_3</strain>
    </source>
</reference>
<evidence type="ECO:0000256" key="1">
    <source>
        <dbReference type="ARBA" id="ARBA00000012"/>
    </source>
</evidence>
<dbReference type="GO" id="GO:0046872">
    <property type="term" value="F:metal ion binding"/>
    <property type="evidence" value="ECO:0007669"/>
    <property type="project" value="UniProtKB-KW"/>
</dbReference>
<comment type="function">
    <text evidence="10">Catalyzes the condensation of para-aminobenzoate (pABA) with 6-hydroxymethyl-7,8-dihydropterin diphosphate (DHPt-PP) to form 7,8-dihydropteroate (H2Pte), the immediate precursor of folate derivatives.</text>
</comment>
<dbReference type="InterPro" id="IPR006390">
    <property type="entry name" value="DHP_synth_dom"/>
</dbReference>
<dbReference type="Gene3D" id="3.20.20.20">
    <property type="entry name" value="Dihydropteroate synthase-like"/>
    <property type="match status" value="1"/>
</dbReference>
<evidence type="ECO:0000256" key="9">
    <source>
        <dbReference type="ARBA" id="ARBA00022909"/>
    </source>
</evidence>
<proteinExistence type="inferred from homology"/>
<comment type="catalytic activity">
    <reaction evidence="1">
        <text>(7,8-dihydropterin-6-yl)methyl diphosphate + 4-aminobenzoate = 7,8-dihydropteroate + diphosphate</text>
        <dbReference type="Rhea" id="RHEA:19949"/>
        <dbReference type="ChEBI" id="CHEBI:17836"/>
        <dbReference type="ChEBI" id="CHEBI:17839"/>
        <dbReference type="ChEBI" id="CHEBI:33019"/>
        <dbReference type="ChEBI" id="CHEBI:72950"/>
        <dbReference type="EC" id="2.5.1.15"/>
    </reaction>
</comment>
<feature type="domain" description="Pterin-binding" evidence="11">
    <location>
        <begin position="6"/>
        <end position="279"/>
    </location>
</feature>
<comment type="similarity">
    <text evidence="4 10">Belongs to the DHPS family.</text>
</comment>
<dbReference type="InterPro" id="IPR000489">
    <property type="entry name" value="Pterin-binding_dom"/>
</dbReference>
<gene>
    <name evidence="12" type="primary">folP</name>
    <name evidence="12" type="ORF">DI525_02635</name>
</gene>
<dbReference type="GO" id="GO:0004156">
    <property type="term" value="F:dihydropteroate synthase activity"/>
    <property type="evidence" value="ECO:0007669"/>
    <property type="project" value="UniProtKB-EC"/>
</dbReference>
<dbReference type="PANTHER" id="PTHR20941:SF1">
    <property type="entry name" value="FOLIC ACID SYNTHESIS PROTEIN FOL1"/>
    <property type="match status" value="1"/>
</dbReference>
<evidence type="ECO:0000256" key="6">
    <source>
        <dbReference type="ARBA" id="ARBA00022679"/>
    </source>
</evidence>
<dbReference type="GO" id="GO:0046656">
    <property type="term" value="P:folic acid biosynthetic process"/>
    <property type="evidence" value="ECO:0007669"/>
    <property type="project" value="UniProtKB-KW"/>
</dbReference>
<sequence>MDAPRTHVMGVLNITDDSFSDGGQWLPTDLTRPDIAVTHARDMICDGATIIDIGGESTRPGAVRVTEQTELQRVIPVVEALANDNVMLSVDTMRATVARQAVQAGATLINDVSGGLADPDMIHVAAETGAYLCLMHWETDRFGDADSHGAAGANQGADHGPQFVQRVVDFLNQRATYASEHGVDKGKIIIDPGIGFAKSALGNWSLLNGLDQLTELGYPVLIGVSRKRFLTSLIAGSDGIPTAPADADAATEAVSTLAASHGAWAVRVHNVRPNVDAVKVAHAWATAHGPDVPQGWRARRG</sequence>
<evidence type="ECO:0000259" key="11">
    <source>
        <dbReference type="PROSITE" id="PS50972"/>
    </source>
</evidence>
<dbReference type="CDD" id="cd00739">
    <property type="entry name" value="DHPS"/>
    <property type="match status" value="1"/>
</dbReference>
<evidence type="ECO:0000256" key="7">
    <source>
        <dbReference type="ARBA" id="ARBA00022723"/>
    </source>
</evidence>
<dbReference type="InterPro" id="IPR045031">
    <property type="entry name" value="DHP_synth-like"/>
</dbReference>
<evidence type="ECO:0000313" key="13">
    <source>
        <dbReference type="Proteomes" id="UP000249432"/>
    </source>
</evidence>
<dbReference type="NCBIfam" id="TIGR01496">
    <property type="entry name" value="DHPS"/>
    <property type="match status" value="1"/>
</dbReference>
<evidence type="ECO:0000256" key="4">
    <source>
        <dbReference type="ARBA" id="ARBA00009503"/>
    </source>
</evidence>
<dbReference type="PROSITE" id="PS00792">
    <property type="entry name" value="DHPS_1"/>
    <property type="match status" value="1"/>
</dbReference>
<dbReference type="Pfam" id="PF00809">
    <property type="entry name" value="Pterin_bind"/>
    <property type="match status" value="1"/>
</dbReference>
<dbReference type="GO" id="GO:0005829">
    <property type="term" value="C:cytosol"/>
    <property type="evidence" value="ECO:0007669"/>
    <property type="project" value="TreeGrafter"/>
</dbReference>
<dbReference type="Proteomes" id="UP000249432">
    <property type="component" value="Unassembled WGS sequence"/>
</dbReference>
<name>A0A2W5USG2_9CORY</name>
<evidence type="ECO:0000256" key="3">
    <source>
        <dbReference type="ARBA" id="ARBA00004763"/>
    </source>
</evidence>
<evidence type="ECO:0000256" key="2">
    <source>
        <dbReference type="ARBA" id="ARBA00001946"/>
    </source>
</evidence>
<dbReference type="UniPathway" id="UPA00077">
    <property type="reaction ID" value="UER00156"/>
</dbReference>
<dbReference type="PROSITE" id="PS50972">
    <property type="entry name" value="PTERIN_BINDING"/>
    <property type="match status" value="1"/>
</dbReference>
<dbReference type="RefSeq" id="WP_303734246.1">
    <property type="nucleotide sequence ID" value="NZ_CAKZHK010000007.1"/>
</dbReference>